<accession>A0A166Q3Y1</accession>
<dbReference type="RefSeq" id="WP_063343449.1">
    <property type="nucleotide sequence ID" value="NZ_LUKJ01000003.1"/>
</dbReference>
<evidence type="ECO:0000313" key="2">
    <source>
        <dbReference type="Proteomes" id="UP000076489"/>
    </source>
</evidence>
<dbReference type="EMBL" id="LUKJ01000003">
    <property type="protein sequence ID" value="KZN19689.1"/>
    <property type="molecule type" value="Genomic_DNA"/>
</dbReference>
<gene>
    <name evidence="1" type="ORF">A1D17_27360</name>
</gene>
<sequence>MNTLDTRPVYLTAASVFNAAGSECADLHGPLTIAQPLDFDPARLAYCVKTPRLPADVFDRKIQRGVEPQGARLLYCAGRIAPALSALNLPSQRIALMAAIPEVDGPSSCWDAVQAIGEQPDALLAQLFAHTPPLHALMMLNSSVMAHVAQALHCNGPMGGFCSQGNAGVDALIEAFHHIADGRAEAAVVVSSSPNISPALYLRENAECPVNAGPQLYGEGAAAVLLTSSAPTSGPMALRVAGFGRGYSASPERSNAVANSVIKQALSQEKLCLSDVERIVADTQDSRLMSLFAETGRVIHSSRQMTGDLGASALLTEVALTFHDDRSERAQAHYTLLLNHSRAGHWGALLLANEVMEKHA</sequence>
<dbReference type="InterPro" id="IPR016039">
    <property type="entry name" value="Thiolase-like"/>
</dbReference>
<dbReference type="Gene3D" id="3.40.47.10">
    <property type="match status" value="1"/>
</dbReference>
<dbReference type="Proteomes" id="UP000076489">
    <property type="component" value="Unassembled WGS sequence"/>
</dbReference>
<comment type="caution">
    <text evidence="1">The sequence shown here is derived from an EMBL/GenBank/DDBJ whole genome shotgun (WGS) entry which is preliminary data.</text>
</comment>
<organism evidence="1 2">
    <name type="scientific">Pseudomonas fluorescens</name>
    <dbReference type="NCBI Taxonomy" id="294"/>
    <lineage>
        <taxon>Bacteria</taxon>
        <taxon>Pseudomonadati</taxon>
        <taxon>Pseudomonadota</taxon>
        <taxon>Gammaproteobacteria</taxon>
        <taxon>Pseudomonadales</taxon>
        <taxon>Pseudomonadaceae</taxon>
        <taxon>Pseudomonas</taxon>
    </lineage>
</organism>
<protein>
    <submittedName>
        <fullName evidence="1">Beta-ketoacyl synthase</fullName>
    </submittedName>
</protein>
<reference evidence="2" key="1">
    <citation type="submission" date="2016-03" db="EMBL/GenBank/DDBJ databases">
        <authorList>
            <person name="Ray J."/>
            <person name="Price M."/>
            <person name="Deutschbauer A."/>
        </authorList>
    </citation>
    <scope>NUCLEOTIDE SEQUENCE [LARGE SCALE GENOMIC DNA]</scope>
    <source>
        <strain evidence="2">FW300-N1B4</strain>
    </source>
</reference>
<evidence type="ECO:0000313" key="1">
    <source>
        <dbReference type="EMBL" id="KZN19689.1"/>
    </source>
</evidence>
<dbReference type="AlphaFoldDB" id="A0A166Q3Y1"/>
<reference evidence="1 2" key="2">
    <citation type="journal article" date="2018" name="Nature">
        <title>Mutant phenotypes for thousands of bacterial genes of unknown function.</title>
        <authorList>
            <person name="Price M.N."/>
            <person name="Wetmore K.M."/>
            <person name="Waters R.J."/>
            <person name="Callaghan M."/>
            <person name="Ray J."/>
            <person name="Liu H."/>
            <person name="Kuehl J.V."/>
            <person name="Melnyk R.A."/>
            <person name="Lamson J.S."/>
            <person name="Suh Y."/>
            <person name="Carlson H.K."/>
            <person name="Esquivel Z."/>
            <person name="Sadeeshkumar H."/>
            <person name="Chakraborty R."/>
            <person name="Zane G.M."/>
            <person name="Rubin B.E."/>
            <person name="Wall J.D."/>
            <person name="Visel A."/>
            <person name="Bristow J."/>
            <person name="Blow M.J."/>
            <person name="Arkin A.P."/>
            <person name="Deutschbauer A.M."/>
        </authorList>
    </citation>
    <scope>NUCLEOTIDE SEQUENCE [LARGE SCALE GENOMIC DNA]</scope>
    <source>
        <strain evidence="1 2">FW300-N1B4</strain>
    </source>
</reference>
<dbReference type="GO" id="GO:0016746">
    <property type="term" value="F:acyltransferase activity"/>
    <property type="evidence" value="ECO:0007669"/>
    <property type="project" value="InterPro"/>
</dbReference>
<dbReference type="SUPFAM" id="SSF53901">
    <property type="entry name" value="Thiolase-like"/>
    <property type="match status" value="1"/>
</dbReference>
<proteinExistence type="predicted"/>
<name>A0A166Q3Y1_PSEFL</name>